<protein>
    <submittedName>
        <fullName evidence="2">Thioesterase family protein</fullName>
    </submittedName>
</protein>
<feature type="domain" description="Fluoroacetyl-CoA-specific thioesterase-like" evidence="1">
    <location>
        <begin position="16"/>
        <end position="120"/>
    </location>
</feature>
<dbReference type="InterPro" id="IPR025540">
    <property type="entry name" value="FlK"/>
</dbReference>
<dbReference type="Proteomes" id="UP001589733">
    <property type="component" value="Unassembled WGS sequence"/>
</dbReference>
<comment type="caution">
    <text evidence="2">The sequence shown here is derived from an EMBL/GenBank/DDBJ whole genome shotgun (WGS) entry which is preliminary data.</text>
</comment>
<dbReference type="InterPro" id="IPR029069">
    <property type="entry name" value="HotDog_dom_sf"/>
</dbReference>
<dbReference type="InterPro" id="IPR054485">
    <property type="entry name" value="FlK-like_dom"/>
</dbReference>
<evidence type="ECO:0000313" key="2">
    <source>
        <dbReference type="EMBL" id="MFB9993560.1"/>
    </source>
</evidence>
<dbReference type="Gene3D" id="3.10.129.10">
    <property type="entry name" value="Hotdog Thioesterase"/>
    <property type="match status" value="1"/>
</dbReference>
<dbReference type="Pfam" id="PF22636">
    <property type="entry name" value="FlK"/>
    <property type="match status" value="1"/>
</dbReference>
<dbReference type="PANTHER" id="PTHR36934:SF1">
    <property type="entry name" value="THIOESTERASE DOMAIN-CONTAINING PROTEIN"/>
    <property type="match status" value="1"/>
</dbReference>
<sequence>MRPISPGFTQTLSVQVTDAMTVQFEELGAVHPVYATYWMARHFEEAGRKIILPFLEEGEGGIGTQVEVQHTASALPGMTVTITAAFERMEGRRVVCRMQAVNALGDSIGTGTTTQMALPQAKIDANFEGLRARWAAAEAAEQQGQAEQTP</sequence>
<gene>
    <name evidence="2" type="ORF">ACFFLM_16475</name>
</gene>
<keyword evidence="3" id="KW-1185">Reference proteome</keyword>
<dbReference type="PANTHER" id="PTHR36934">
    <property type="entry name" value="BLR0278 PROTEIN"/>
    <property type="match status" value="1"/>
</dbReference>
<proteinExistence type="predicted"/>
<dbReference type="PIRSF" id="PIRSF014972">
    <property type="entry name" value="FlK"/>
    <property type="match status" value="1"/>
</dbReference>
<reference evidence="2 3" key="1">
    <citation type="submission" date="2024-09" db="EMBL/GenBank/DDBJ databases">
        <authorList>
            <person name="Sun Q."/>
            <person name="Mori K."/>
        </authorList>
    </citation>
    <scope>NUCLEOTIDE SEQUENCE [LARGE SCALE GENOMIC DNA]</scope>
    <source>
        <strain evidence="2 3">JCM 13503</strain>
    </source>
</reference>
<organism evidence="2 3">
    <name type="scientific">Deinococcus oregonensis</name>
    <dbReference type="NCBI Taxonomy" id="1805970"/>
    <lineage>
        <taxon>Bacteria</taxon>
        <taxon>Thermotogati</taxon>
        <taxon>Deinococcota</taxon>
        <taxon>Deinococci</taxon>
        <taxon>Deinococcales</taxon>
        <taxon>Deinococcaceae</taxon>
        <taxon>Deinococcus</taxon>
    </lineage>
</organism>
<accession>A0ABV6B3M4</accession>
<dbReference type="RefSeq" id="WP_380012630.1">
    <property type="nucleotide sequence ID" value="NZ_JBHLYR010000051.1"/>
</dbReference>
<dbReference type="EMBL" id="JBHLYR010000051">
    <property type="protein sequence ID" value="MFB9993560.1"/>
    <property type="molecule type" value="Genomic_DNA"/>
</dbReference>
<evidence type="ECO:0000259" key="1">
    <source>
        <dbReference type="Pfam" id="PF22636"/>
    </source>
</evidence>
<evidence type="ECO:0000313" key="3">
    <source>
        <dbReference type="Proteomes" id="UP001589733"/>
    </source>
</evidence>
<dbReference type="SUPFAM" id="SSF54637">
    <property type="entry name" value="Thioesterase/thiol ester dehydrase-isomerase"/>
    <property type="match status" value="1"/>
</dbReference>
<name>A0ABV6B3M4_9DEIO</name>